<accession>A0A8S9KGJ2</accession>
<name>A0A8S9KGJ2_BRACR</name>
<dbReference type="AlphaFoldDB" id="A0A8S9KGJ2"/>
<proteinExistence type="predicted"/>
<organism evidence="2">
    <name type="scientific">Brassica cretica</name>
    <name type="common">Mustard</name>
    <dbReference type="NCBI Taxonomy" id="69181"/>
    <lineage>
        <taxon>Eukaryota</taxon>
        <taxon>Viridiplantae</taxon>
        <taxon>Streptophyta</taxon>
        <taxon>Embryophyta</taxon>
        <taxon>Tracheophyta</taxon>
        <taxon>Spermatophyta</taxon>
        <taxon>Magnoliopsida</taxon>
        <taxon>eudicotyledons</taxon>
        <taxon>Gunneridae</taxon>
        <taxon>Pentapetalae</taxon>
        <taxon>rosids</taxon>
        <taxon>malvids</taxon>
        <taxon>Brassicales</taxon>
        <taxon>Brassicaceae</taxon>
        <taxon>Brassiceae</taxon>
        <taxon>Brassica</taxon>
    </lineage>
</organism>
<reference evidence="2" key="1">
    <citation type="submission" date="2019-12" db="EMBL/GenBank/DDBJ databases">
        <title>Genome sequencing and annotation of Brassica cretica.</title>
        <authorList>
            <person name="Studholme D.J."/>
            <person name="Sarris P.F."/>
        </authorList>
    </citation>
    <scope>NUCLEOTIDE SEQUENCE</scope>
    <source>
        <strain evidence="2">PFS-102/07</strain>
        <tissue evidence="2">Leaf</tissue>
    </source>
</reference>
<evidence type="ECO:0000313" key="2">
    <source>
        <dbReference type="EMBL" id="KAF2594390.1"/>
    </source>
</evidence>
<gene>
    <name evidence="2" type="ORF">F2Q70_00044216</name>
</gene>
<feature type="region of interest" description="Disordered" evidence="1">
    <location>
        <begin position="18"/>
        <end position="47"/>
    </location>
</feature>
<sequence length="90" mass="9676">MRKATKGTRIGLFARESPRATVSAGRSLEPPQPATVRSPPGSCRRIAAVSPPPPVIFRSSGIRFGPFEGRSDSIFALISDLEFCLSTWSS</sequence>
<comment type="caution">
    <text evidence="2">The sequence shown here is derived from an EMBL/GenBank/DDBJ whole genome shotgun (WGS) entry which is preliminary data.</text>
</comment>
<protein>
    <submittedName>
        <fullName evidence="2">Uncharacterized protein</fullName>
    </submittedName>
</protein>
<evidence type="ECO:0000256" key="1">
    <source>
        <dbReference type="SAM" id="MobiDB-lite"/>
    </source>
</evidence>
<dbReference type="EMBL" id="QGKY02000164">
    <property type="protein sequence ID" value="KAF2594390.1"/>
    <property type="molecule type" value="Genomic_DNA"/>
</dbReference>